<dbReference type="Proteomes" id="UP001174677">
    <property type="component" value="Chromosome 11"/>
</dbReference>
<evidence type="ECO:0000313" key="4">
    <source>
        <dbReference type="Proteomes" id="UP001174677"/>
    </source>
</evidence>
<name>A0ABQ9LP86_HEVBR</name>
<reference evidence="3" key="1">
    <citation type="journal article" date="2023" name="Plant Biotechnol. J.">
        <title>Chromosome-level wild Hevea brasiliensis genome provides new tools for genomic-assisted breeding and valuable loci to elevate rubber yield.</title>
        <authorList>
            <person name="Cheng H."/>
            <person name="Song X."/>
            <person name="Hu Y."/>
            <person name="Wu T."/>
            <person name="Yang Q."/>
            <person name="An Z."/>
            <person name="Feng S."/>
            <person name="Deng Z."/>
            <person name="Wu W."/>
            <person name="Zeng X."/>
            <person name="Tu M."/>
            <person name="Wang X."/>
            <person name="Huang H."/>
        </authorList>
    </citation>
    <scope>NUCLEOTIDE SEQUENCE</scope>
    <source>
        <strain evidence="3">MT/VB/25A 57/8</strain>
    </source>
</reference>
<keyword evidence="1" id="KW-1133">Transmembrane helix</keyword>
<sequence>MDSKKKSYRGLKICCGVSALLIIILVVVLVVLFFTVFKPKEPRITNRYVKLENYKAAWPQLFLNFTLGIGVTIENQNHAEFKFENSTAYVSYRGNEIGQAPIAADTIPARGKHDLNTSVTIFAEKLFFQDGNFSRDFLFGILNFTSVSTLHGKVRVLKLFKAKATSLTTCDISLYILAQQAQTVCTSKVTL</sequence>
<keyword evidence="4" id="KW-1185">Reference proteome</keyword>
<organism evidence="3 4">
    <name type="scientific">Hevea brasiliensis</name>
    <name type="common">Para rubber tree</name>
    <name type="synonym">Siphonia brasiliensis</name>
    <dbReference type="NCBI Taxonomy" id="3981"/>
    <lineage>
        <taxon>Eukaryota</taxon>
        <taxon>Viridiplantae</taxon>
        <taxon>Streptophyta</taxon>
        <taxon>Embryophyta</taxon>
        <taxon>Tracheophyta</taxon>
        <taxon>Spermatophyta</taxon>
        <taxon>Magnoliopsida</taxon>
        <taxon>eudicotyledons</taxon>
        <taxon>Gunneridae</taxon>
        <taxon>Pentapetalae</taxon>
        <taxon>rosids</taxon>
        <taxon>fabids</taxon>
        <taxon>Malpighiales</taxon>
        <taxon>Euphorbiaceae</taxon>
        <taxon>Crotonoideae</taxon>
        <taxon>Micrandreae</taxon>
        <taxon>Hevea</taxon>
    </lineage>
</organism>
<evidence type="ECO:0000256" key="1">
    <source>
        <dbReference type="SAM" id="Phobius"/>
    </source>
</evidence>
<feature type="domain" description="Late embryogenesis abundant protein LEA-2 subgroup" evidence="2">
    <location>
        <begin position="71"/>
        <end position="160"/>
    </location>
</feature>
<gene>
    <name evidence="3" type="ORF">P3X46_020523</name>
</gene>
<protein>
    <recommendedName>
        <fullName evidence="2">Late embryogenesis abundant protein LEA-2 subgroup domain-containing protein</fullName>
    </recommendedName>
</protein>
<dbReference type="InterPro" id="IPR055301">
    <property type="entry name" value="Lea14-like_2"/>
</dbReference>
<comment type="caution">
    <text evidence="3">The sequence shown here is derived from an EMBL/GenBank/DDBJ whole genome shotgun (WGS) entry which is preliminary data.</text>
</comment>
<dbReference type="PANTHER" id="PTHR31852">
    <property type="entry name" value="LATE EMBRYOGENESIS ABUNDANT (LEA) HYDROXYPROLINE-RICH GLYCOPROTEIN FAMILY"/>
    <property type="match status" value="1"/>
</dbReference>
<dbReference type="EMBL" id="JARPOI010000011">
    <property type="protein sequence ID" value="KAJ9169055.1"/>
    <property type="molecule type" value="Genomic_DNA"/>
</dbReference>
<dbReference type="Pfam" id="PF03168">
    <property type="entry name" value="LEA_2"/>
    <property type="match status" value="1"/>
</dbReference>
<keyword evidence="1" id="KW-0472">Membrane</keyword>
<evidence type="ECO:0000259" key="2">
    <source>
        <dbReference type="Pfam" id="PF03168"/>
    </source>
</evidence>
<dbReference type="InterPro" id="IPR004864">
    <property type="entry name" value="LEA_2"/>
</dbReference>
<proteinExistence type="predicted"/>
<evidence type="ECO:0000313" key="3">
    <source>
        <dbReference type="EMBL" id="KAJ9169055.1"/>
    </source>
</evidence>
<keyword evidence="1" id="KW-0812">Transmembrane</keyword>
<feature type="transmembrane region" description="Helical" evidence="1">
    <location>
        <begin position="12"/>
        <end position="37"/>
    </location>
</feature>
<accession>A0ABQ9LP86</accession>